<dbReference type="Gene3D" id="1.20.58.1480">
    <property type="match status" value="1"/>
</dbReference>
<evidence type="ECO:0000313" key="15">
    <source>
        <dbReference type="EnsemblMetazoa" id="SMAR013654-PA"/>
    </source>
</evidence>
<dbReference type="EnsemblMetazoa" id="SMAR013654-RA">
    <property type="protein sequence ID" value="SMAR013654-PA"/>
    <property type="gene ID" value="SMAR013654"/>
</dbReference>
<reference evidence="15" key="2">
    <citation type="submission" date="2015-02" db="UniProtKB">
        <authorList>
            <consortium name="EnsemblMetazoa"/>
        </authorList>
    </citation>
    <scope>IDENTIFICATION</scope>
</reference>
<evidence type="ECO:0000256" key="2">
    <source>
        <dbReference type="ARBA" id="ARBA00004906"/>
    </source>
</evidence>
<dbReference type="eggNOG" id="KOG1400">
    <property type="taxonomic scope" value="Eukaryota"/>
</dbReference>
<keyword evidence="6" id="KW-0833">Ubl conjugation pathway</keyword>
<proteinExistence type="inferred from homology"/>
<comment type="subunit">
    <text evidence="12">Likely a component of a DCX (DDB1-CUL4-X-box) protein ligase complex. May interact with pic/DDB1.</text>
</comment>
<keyword evidence="9" id="KW-0539">Nucleus</keyword>
<feature type="domain" description="CULT" evidence="14">
    <location>
        <begin position="318"/>
        <end position="425"/>
    </location>
</feature>
<dbReference type="STRING" id="126957.T1JIH3"/>
<dbReference type="GO" id="GO:0005634">
    <property type="term" value="C:nucleus"/>
    <property type="evidence" value="ECO:0007669"/>
    <property type="project" value="UniProtKB-SubCell"/>
</dbReference>
<dbReference type="InterPro" id="IPR003111">
    <property type="entry name" value="Lon_prtase_N"/>
</dbReference>
<comment type="function">
    <text evidence="11">Substrate recognition component of a DCX (DDB1-CUL4-X-box) E3 protein ligase complex that mediates the ubiquitination and subsequent proteasomal degradation of target proteins. Has an essential role in mediating growth by negatively regulating insulin signaling. It also has a role in maintaining presynaptic function in the neuromuscular junction synapses of third-instar larvae.</text>
</comment>
<evidence type="ECO:0000256" key="9">
    <source>
        <dbReference type="ARBA" id="ARBA00023242"/>
    </source>
</evidence>
<dbReference type="PANTHER" id="PTHR46732:SF8">
    <property type="entry name" value="ATP-DEPENDENT PROTEASE LA (LON) DOMAIN PROTEIN"/>
    <property type="match status" value="1"/>
</dbReference>
<dbReference type="PROSITE" id="PS51788">
    <property type="entry name" value="CULT"/>
    <property type="match status" value="1"/>
</dbReference>
<dbReference type="Proteomes" id="UP000014500">
    <property type="component" value="Unassembled WGS sequence"/>
</dbReference>
<dbReference type="Pfam" id="PF03226">
    <property type="entry name" value="Yippee-Mis18"/>
    <property type="match status" value="1"/>
</dbReference>
<evidence type="ECO:0000256" key="10">
    <source>
        <dbReference type="ARBA" id="ARBA00030079"/>
    </source>
</evidence>
<sequence length="439" mass="49760">MAEDLLLPLLGYRDGNSKEEDDARIQQATSVHSDISYDQSLPAQHTYLGTDLDELSGRTVLEDDVILNLPLLSLPGVVLIPGQTLPLHLFQPPTVAMVKNIIDHDRTFGMVNSRYLGPNYMPSLAPIGTTAEIRSYKEEIEERSGLCTIRVKAEGRQRFQIIDTRRQSDGILLGQVKILSDIVLRDALEGARSQSMLRFLKHPPREKSVSLDHDGHEFVLKNKLSKAKYDRLRPAHFTWWPPWVYKQYDQEILMSRIKQELIGWNNALKLDSMPRLASEFSFWVAANLPLDDTLRLNILAIDSPIQRLRCELSILEKCTALCCRDCDVEITDKTDVFSMSIEGPQSIYVNPGGYVHETLTVHKVRSVRVQGESSTEYSWFPGFAWSIVHCRSCGNHLGWKFTATDKNLKPDKFWGLCRSSLHPGIKNDNTGGDDWAPCI</sequence>
<dbReference type="UniPathway" id="UPA00143"/>
<keyword evidence="5" id="KW-0479">Metal-binding</keyword>
<dbReference type="OMA" id="AYQMYDS"/>
<evidence type="ECO:0000256" key="3">
    <source>
        <dbReference type="ARBA" id="ARBA00005293"/>
    </source>
</evidence>
<evidence type="ECO:0000313" key="16">
    <source>
        <dbReference type="Proteomes" id="UP000014500"/>
    </source>
</evidence>
<comment type="pathway">
    <text evidence="2">Protein modification; protein ubiquitination.</text>
</comment>
<comment type="subcellular location">
    <subcellularLocation>
        <location evidence="1">Nucleus</location>
    </subcellularLocation>
</comment>
<dbReference type="EMBL" id="JH431701">
    <property type="status" value="NOT_ANNOTATED_CDS"/>
    <property type="molecule type" value="Genomic_DNA"/>
</dbReference>
<evidence type="ECO:0000259" key="13">
    <source>
        <dbReference type="PROSITE" id="PS51787"/>
    </source>
</evidence>
<dbReference type="FunFam" id="1.20.58.1480:FF:000004">
    <property type="entry name" value="Cereblon, isoform CRA_c"/>
    <property type="match status" value="1"/>
</dbReference>
<organism evidence="15 16">
    <name type="scientific">Strigamia maritima</name>
    <name type="common">European centipede</name>
    <name type="synonym">Geophilus maritimus</name>
    <dbReference type="NCBI Taxonomy" id="126957"/>
    <lineage>
        <taxon>Eukaryota</taxon>
        <taxon>Metazoa</taxon>
        <taxon>Ecdysozoa</taxon>
        <taxon>Arthropoda</taxon>
        <taxon>Myriapoda</taxon>
        <taxon>Chilopoda</taxon>
        <taxon>Pleurostigmophora</taxon>
        <taxon>Geophilomorpha</taxon>
        <taxon>Linotaeniidae</taxon>
        <taxon>Strigamia</taxon>
    </lineage>
</organism>
<keyword evidence="8" id="KW-0832">Ubl conjugation</keyword>
<evidence type="ECO:0000256" key="7">
    <source>
        <dbReference type="ARBA" id="ARBA00022833"/>
    </source>
</evidence>
<dbReference type="HOGENOM" id="CLU_025648_1_0_1"/>
<dbReference type="PROSITE" id="PS51787">
    <property type="entry name" value="LON_N"/>
    <property type="match status" value="1"/>
</dbReference>
<keyword evidence="16" id="KW-1185">Reference proteome</keyword>
<dbReference type="InterPro" id="IPR046336">
    <property type="entry name" value="Lon_prtase_N_sf"/>
</dbReference>
<evidence type="ECO:0000256" key="1">
    <source>
        <dbReference type="ARBA" id="ARBA00004123"/>
    </source>
</evidence>
<name>T1JIH3_STRMM</name>
<evidence type="ECO:0000256" key="8">
    <source>
        <dbReference type="ARBA" id="ARBA00022843"/>
    </source>
</evidence>
<feature type="domain" description="Lon N-terminal" evidence="13">
    <location>
        <begin position="69"/>
        <end position="319"/>
    </location>
</feature>
<dbReference type="GO" id="GO:0046872">
    <property type="term" value="F:metal ion binding"/>
    <property type="evidence" value="ECO:0007669"/>
    <property type="project" value="UniProtKB-KW"/>
</dbReference>
<dbReference type="InterPro" id="IPR015947">
    <property type="entry name" value="PUA-like_sf"/>
</dbReference>
<dbReference type="Pfam" id="PF02190">
    <property type="entry name" value="LON_substr_bdg"/>
    <property type="match status" value="1"/>
</dbReference>
<dbReference type="FunFam" id="2.170.150.20:FF:000005">
    <property type="entry name" value="Blast:Protein cereblon homolog"/>
    <property type="match status" value="1"/>
</dbReference>
<accession>T1JIH3</accession>
<dbReference type="InterPro" id="IPR004910">
    <property type="entry name" value="Yippee/Mis18/Cereblon"/>
</dbReference>
<dbReference type="SMART" id="SM00464">
    <property type="entry name" value="LON"/>
    <property type="match status" value="1"/>
</dbReference>
<evidence type="ECO:0000256" key="6">
    <source>
        <dbReference type="ARBA" id="ARBA00022786"/>
    </source>
</evidence>
<protein>
    <recommendedName>
        <fullName evidence="4">Protein cereblon</fullName>
    </recommendedName>
    <alternativeName>
        <fullName evidence="10">Protein ohgata</fullName>
    </alternativeName>
</protein>
<dbReference type="InterPro" id="IPR034750">
    <property type="entry name" value="CULT"/>
</dbReference>
<dbReference type="CDD" id="cd15777">
    <property type="entry name" value="CRBN_C_like"/>
    <property type="match status" value="1"/>
</dbReference>
<dbReference type="PhylomeDB" id="T1JIH3"/>
<comment type="similarity">
    <text evidence="3">Belongs to the CRBN family.</text>
</comment>
<evidence type="ECO:0000256" key="11">
    <source>
        <dbReference type="ARBA" id="ARBA00046075"/>
    </source>
</evidence>
<evidence type="ECO:0000259" key="14">
    <source>
        <dbReference type="PROSITE" id="PS51788"/>
    </source>
</evidence>
<dbReference type="AlphaFoldDB" id="T1JIH3"/>
<dbReference type="GO" id="GO:0016567">
    <property type="term" value="P:protein ubiquitination"/>
    <property type="evidence" value="ECO:0007669"/>
    <property type="project" value="UniProtKB-UniPathway"/>
</dbReference>
<evidence type="ECO:0000256" key="12">
    <source>
        <dbReference type="ARBA" id="ARBA00046796"/>
    </source>
</evidence>
<dbReference type="PANTHER" id="PTHR46732">
    <property type="entry name" value="ATP-DEPENDENT PROTEASE LA (LON) DOMAIN PROTEIN"/>
    <property type="match status" value="1"/>
</dbReference>
<evidence type="ECO:0000256" key="5">
    <source>
        <dbReference type="ARBA" id="ARBA00022723"/>
    </source>
</evidence>
<keyword evidence="7" id="KW-0862">Zinc</keyword>
<reference evidence="16" key="1">
    <citation type="submission" date="2011-05" db="EMBL/GenBank/DDBJ databases">
        <authorList>
            <person name="Richards S.R."/>
            <person name="Qu J."/>
            <person name="Jiang H."/>
            <person name="Jhangiani S.N."/>
            <person name="Agravi P."/>
            <person name="Goodspeed R."/>
            <person name="Gross S."/>
            <person name="Mandapat C."/>
            <person name="Jackson L."/>
            <person name="Mathew T."/>
            <person name="Pu L."/>
            <person name="Thornton R."/>
            <person name="Saada N."/>
            <person name="Wilczek-Boney K.B."/>
            <person name="Lee S."/>
            <person name="Kovar C."/>
            <person name="Wu Y."/>
            <person name="Scherer S.E."/>
            <person name="Worley K.C."/>
            <person name="Muzny D.M."/>
            <person name="Gibbs R."/>
        </authorList>
    </citation>
    <scope>NUCLEOTIDE SEQUENCE</scope>
    <source>
        <strain evidence="16">Brora</strain>
    </source>
</reference>
<evidence type="ECO:0000256" key="4">
    <source>
        <dbReference type="ARBA" id="ARBA00014394"/>
    </source>
</evidence>
<dbReference type="Gene3D" id="2.170.150.20">
    <property type="entry name" value="Peptide methionine sulfoxide reductase"/>
    <property type="match status" value="1"/>
</dbReference>
<dbReference type="SUPFAM" id="SSF88697">
    <property type="entry name" value="PUA domain-like"/>
    <property type="match status" value="1"/>
</dbReference>
<dbReference type="Gene3D" id="2.30.130.40">
    <property type="entry name" value="LON domain-like"/>
    <property type="match status" value="1"/>
</dbReference>